<protein>
    <submittedName>
        <fullName evidence="2">Possible alpha/beta hydrolase superfamily, sll0553 homolog</fullName>
    </submittedName>
</protein>
<reference evidence="2" key="1">
    <citation type="submission" date="2020-02" db="EMBL/GenBank/DDBJ databases">
        <authorList>
            <person name="Meier V. D."/>
        </authorList>
    </citation>
    <scope>NUCLEOTIDE SEQUENCE</scope>
    <source>
        <strain evidence="2">AVDCRST_MAG92</strain>
    </source>
</reference>
<feature type="domain" description="AB hydrolase-1" evidence="1">
    <location>
        <begin position="41"/>
        <end position="277"/>
    </location>
</feature>
<dbReference type="EMBL" id="CADCTM010000747">
    <property type="protein sequence ID" value="CAA9290258.1"/>
    <property type="molecule type" value="Genomic_DNA"/>
</dbReference>
<name>A0A6J4JY51_9CYAN</name>
<dbReference type="Gene3D" id="3.40.50.1820">
    <property type="entry name" value="alpha/beta hydrolase"/>
    <property type="match status" value="1"/>
</dbReference>
<dbReference type="PANTHER" id="PTHR47914:SF1">
    <property type="entry name" value="ALPHA_BETA-HYDROLASES SUPERFAMILY PROTEIN"/>
    <property type="match status" value="1"/>
</dbReference>
<keyword evidence="2" id="KW-0378">Hydrolase</keyword>
<dbReference type="AlphaFoldDB" id="A0A6J4JY51"/>
<sequence>MTTTLTSKLAPQIGGTVGTFQWHWQNQSFAIAYETYGNGAPVLLLPAFSTVSTRAEMQGIAEQLAPQFQVVAIDWLGFGQSDRPALNYQPILYRQLLQDFLRAQFDQPVAVVAAGHAAGYALQVAQQSPSPWSKLVLVAPTWQGPLRVMGAPIAMRDAVRELVRLPGIGQALYTLNTAPAFLKFMYRQHVYVDAGKLTPEFMQQKYDITQQPGARFAPAAFVTGTLDPMESREEFLQIGLSLSMPTMVVIGKQSPVQSKAEMEALSELPGMQSHHIPGSLGLHEEYASEVAAIMLSFLQH</sequence>
<gene>
    <name evidence="2" type="ORF">AVDCRST_MAG92-4241</name>
</gene>
<proteinExistence type="predicted"/>
<dbReference type="SUPFAM" id="SSF53474">
    <property type="entry name" value="alpha/beta-Hydrolases"/>
    <property type="match status" value="1"/>
</dbReference>
<organism evidence="2">
    <name type="scientific">uncultured Coleofasciculus sp</name>
    <dbReference type="NCBI Taxonomy" id="1267456"/>
    <lineage>
        <taxon>Bacteria</taxon>
        <taxon>Bacillati</taxon>
        <taxon>Cyanobacteriota</taxon>
        <taxon>Cyanophyceae</taxon>
        <taxon>Coleofasciculales</taxon>
        <taxon>Coleofasciculaceae</taxon>
        <taxon>Coleofasciculus</taxon>
        <taxon>environmental samples</taxon>
    </lineage>
</organism>
<dbReference type="InterPro" id="IPR000073">
    <property type="entry name" value="AB_hydrolase_1"/>
</dbReference>
<evidence type="ECO:0000259" key="1">
    <source>
        <dbReference type="Pfam" id="PF00561"/>
    </source>
</evidence>
<dbReference type="Pfam" id="PF00561">
    <property type="entry name" value="Abhydrolase_1"/>
    <property type="match status" value="1"/>
</dbReference>
<dbReference type="GO" id="GO:0016787">
    <property type="term" value="F:hydrolase activity"/>
    <property type="evidence" value="ECO:0007669"/>
    <property type="project" value="UniProtKB-KW"/>
</dbReference>
<dbReference type="InterPro" id="IPR029058">
    <property type="entry name" value="AB_hydrolase_fold"/>
</dbReference>
<dbReference type="PANTHER" id="PTHR47914">
    <property type="entry name" value="ALPHA/BETA-HYDROLASES SUPERFAMILY PROTEIN"/>
    <property type="match status" value="1"/>
</dbReference>
<evidence type="ECO:0000313" key="2">
    <source>
        <dbReference type="EMBL" id="CAA9290258.1"/>
    </source>
</evidence>
<accession>A0A6J4JY51</accession>